<sequence>MVDASYNTNQLKYKLYALMALIDGTGFPISYCFIESGKECDTCAAIISWFKFLYESGLKEVKTILLDKDFAQISCEMAIWKNVNPTNDLATIRNDLPVALANPECEVDEMDYEEAKVDLNMDEYDLSPIKKMVNDLEGFEMEWAQSKYFLSAVV</sequence>
<protein>
    <submittedName>
        <fullName evidence="2">15852_t:CDS:1</fullName>
    </submittedName>
</protein>
<evidence type="ECO:0000259" key="1">
    <source>
        <dbReference type="Pfam" id="PF21056"/>
    </source>
</evidence>
<dbReference type="Proteomes" id="UP000789901">
    <property type="component" value="Unassembled WGS sequence"/>
</dbReference>
<gene>
    <name evidence="2" type="ORF">GMARGA_LOCUS14033</name>
</gene>
<evidence type="ECO:0000313" key="2">
    <source>
        <dbReference type="EMBL" id="CAG8727147.1"/>
    </source>
</evidence>
<feature type="domain" description="ZSWIM1/3 RNaseH-like" evidence="1">
    <location>
        <begin position="1"/>
        <end position="74"/>
    </location>
</feature>
<accession>A0ABN7V3S9</accession>
<evidence type="ECO:0000313" key="3">
    <source>
        <dbReference type="Proteomes" id="UP000789901"/>
    </source>
</evidence>
<comment type="caution">
    <text evidence="2">The sequence shown here is derived from an EMBL/GenBank/DDBJ whole genome shotgun (WGS) entry which is preliminary data.</text>
</comment>
<reference evidence="2 3" key="1">
    <citation type="submission" date="2021-06" db="EMBL/GenBank/DDBJ databases">
        <authorList>
            <person name="Kallberg Y."/>
            <person name="Tangrot J."/>
            <person name="Rosling A."/>
        </authorList>
    </citation>
    <scope>NUCLEOTIDE SEQUENCE [LARGE SCALE GENOMIC DNA]</scope>
    <source>
        <strain evidence="2 3">120-4 pot B 10/14</strain>
    </source>
</reference>
<dbReference type="EMBL" id="CAJVQB010009142">
    <property type="protein sequence ID" value="CAG8727147.1"/>
    <property type="molecule type" value="Genomic_DNA"/>
</dbReference>
<name>A0ABN7V3S9_GIGMA</name>
<dbReference type="Pfam" id="PF21056">
    <property type="entry name" value="ZSWIM1-3_RNaseH-like"/>
    <property type="match status" value="1"/>
</dbReference>
<organism evidence="2 3">
    <name type="scientific">Gigaspora margarita</name>
    <dbReference type="NCBI Taxonomy" id="4874"/>
    <lineage>
        <taxon>Eukaryota</taxon>
        <taxon>Fungi</taxon>
        <taxon>Fungi incertae sedis</taxon>
        <taxon>Mucoromycota</taxon>
        <taxon>Glomeromycotina</taxon>
        <taxon>Glomeromycetes</taxon>
        <taxon>Diversisporales</taxon>
        <taxon>Gigasporaceae</taxon>
        <taxon>Gigaspora</taxon>
    </lineage>
</organism>
<proteinExistence type="predicted"/>
<keyword evidence="3" id="KW-1185">Reference proteome</keyword>
<dbReference type="InterPro" id="IPR048324">
    <property type="entry name" value="ZSWIM1-3_RNaseH-like"/>
</dbReference>